<dbReference type="EMBL" id="BAAAHE010000050">
    <property type="protein sequence ID" value="GAA0636585.1"/>
    <property type="molecule type" value="Genomic_DNA"/>
</dbReference>
<proteinExistence type="predicted"/>
<sequence>MSLHHSEETHQNLLARVPGVTGRELPEWFRELEEGPSFLRFDERVTWLRDEHGLAHGHATAIVHEHDLKRAHRSFL</sequence>
<protein>
    <submittedName>
        <fullName evidence="1">DUF4287 domain-containing protein</fullName>
    </submittedName>
</protein>
<organism evidence="1 2">
    <name type="scientific">Sporichthya brevicatena</name>
    <dbReference type="NCBI Taxonomy" id="171442"/>
    <lineage>
        <taxon>Bacteria</taxon>
        <taxon>Bacillati</taxon>
        <taxon>Actinomycetota</taxon>
        <taxon>Actinomycetes</taxon>
        <taxon>Sporichthyales</taxon>
        <taxon>Sporichthyaceae</taxon>
        <taxon>Sporichthya</taxon>
    </lineage>
</organism>
<evidence type="ECO:0000313" key="2">
    <source>
        <dbReference type="Proteomes" id="UP001500957"/>
    </source>
</evidence>
<gene>
    <name evidence="1" type="ORF">GCM10009547_46100</name>
</gene>
<dbReference type="InterPro" id="IPR025629">
    <property type="entry name" value="DUF4287"/>
</dbReference>
<evidence type="ECO:0000313" key="1">
    <source>
        <dbReference type="EMBL" id="GAA0636585.1"/>
    </source>
</evidence>
<dbReference type="Proteomes" id="UP001500957">
    <property type="component" value="Unassembled WGS sequence"/>
</dbReference>
<dbReference type="RefSeq" id="WP_344609262.1">
    <property type="nucleotide sequence ID" value="NZ_BAAAHE010000050.1"/>
</dbReference>
<comment type="caution">
    <text evidence="1">The sequence shown here is derived from an EMBL/GenBank/DDBJ whole genome shotgun (WGS) entry which is preliminary data.</text>
</comment>
<name>A0ABP3SFE3_9ACTN</name>
<keyword evidence="2" id="KW-1185">Reference proteome</keyword>
<accession>A0ABP3SFE3</accession>
<dbReference type="Pfam" id="PF14117">
    <property type="entry name" value="DUF4287"/>
    <property type="match status" value="1"/>
</dbReference>
<reference evidence="2" key="1">
    <citation type="journal article" date="2019" name="Int. J. Syst. Evol. Microbiol.">
        <title>The Global Catalogue of Microorganisms (GCM) 10K type strain sequencing project: providing services to taxonomists for standard genome sequencing and annotation.</title>
        <authorList>
            <consortium name="The Broad Institute Genomics Platform"/>
            <consortium name="The Broad Institute Genome Sequencing Center for Infectious Disease"/>
            <person name="Wu L."/>
            <person name="Ma J."/>
        </authorList>
    </citation>
    <scope>NUCLEOTIDE SEQUENCE [LARGE SCALE GENOMIC DNA]</scope>
    <source>
        <strain evidence="2">JCM 10671</strain>
    </source>
</reference>